<dbReference type="EMBL" id="DXES01000163">
    <property type="protein sequence ID" value="HIX66050.1"/>
    <property type="molecule type" value="Genomic_DNA"/>
</dbReference>
<accession>A0A9D1WU27</accession>
<proteinExistence type="predicted"/>
<protein>
    <submittedName>
        <fullName evidence="3">Uncharacterized protein</fullName>
    </submittedName>
</protein>
<dbReference type="AlphaFoldDB" id="A0A9D1WU27"/>
<dbReference type="Proteomes" id="UP000886800">
    <property type="component" value="Unassembled WGS sequence"/>
</dbReference>
<evidence type="ECO:0000313" key="4">
    <source>
        <dbReference type="Proteomes" id="UP000886800"/>
    </source>
</evidence>
<evidence type="ECO:0000313" key="3">
    <source>
        <dbReference type="EMBL" id="HIX66050.1"/>
    </source>
</evidence>
<name>A0A9D1WU27_9FIRM</name>
<gene>
    <name evidence="3" type="ORF">H9736_07355</name>
</gene>
<dbReference type="PROSITE" id="PS51257">
    <property type="entry name" value="PROKAR_LIPOPROTEIN"/>
    <property type="match status" value="1"/>
</dbReference>
<evidence type="ECO:0000256" key="1">
    <source>
        <dbReference type="SAM" id="MobiDB-lite"/>
    </source>
</evidence>
<keyword evidence="2" id="KW-0732">Signal</keyword>
<comment type="caution">
    <text evidence="3">The sequence shown here is derived from an EMBL/GenBank/DDBJ whole genome shotgun (WGS) entry which is preliminary data.</text>
</comment>
<evidence type="ECO:0000256" key="2">
    <source>
        <dbReference type="SAM" id="SignalP"/>
    </source>
</evidence>
<reference evidence="3" key="2">
    <citation type="submission" date="2021-04" db="EMBL/GenBank/DDBJ databases">
        <authorList>
            <person name="Gilroy R."/>
        </authorList>
    </citation>
    <scope>NUCLEOTIDE SEQUENCE</scope>
    <source>
        <strain evidence="3">CHK188-5543</strain>
    </source>
</reference>
<feature type="chain" id="PRO_5039205058" evidence="2">
    <location>
        <begin position="27"/>
        <end position="170"/>
    </location>
</feature>
<feature type="signal peptide" evidence="2">
    <location>
        <begin position="1"/>
        <end position="26"/>
    </location>
</feature>
<reference evidence="3" key="1">
    <citation type="journal article" date="2021" name="PeerJ">
        <title>Extensive microbial diversity within the chicken gut microbiome revealed by metagenomics and culture.</title>
        <authorList>
            <person name="Gilroy R."/>
            <person name="Ravi A."/>
            <person name="Getino M."/>
            <person name="Pursley I."/>
            <person name="Horton D.L."/>
            <person name="Alikhan N.F."/>
            <person name="Baker D."/>
            <person name="Gharbi K."/>
            <person name="Hall N."/>
            <person name="Watson M."/>
            <person name="Adriaenssens E.M."/>
            <person name="Foster-Nyarko E."/>
            <person name="Jarju S."/>
            <person name="Secka A."/>
            <person name="Antonio M."/>
            <person name="Oren A."/>
            <person name="Chaudhuri R.R."/>
            <person name="La Ragione R."/>
            <person name="Hildebrand F."/>
            <person name="Pallen M.J."/>
        </authorList>
    </citation>
    <scope>NUCLEOTIDE SEQUENCE</scope>
    <source>
        <strain evidence="3">CHK188-5543</strain>
    </source>
</reference>
<organism evidence="3 4">
    <name type="scientific">Candidatus Anaerotruncus excrementipullorum</name>
    <dbReference type="NCBI Taxonomy" id="2838465"/>
    <lineage>
        <taxon>Bacteria</taxon>
        <taxon>Bacillati</taxon>
        <taxon>Bacillota</taxon>
        <taxon>Clostridia</taxon>
        <taxon>Eubacteriales</taxon>
        <taxon>Oscillospiraceae</taxon>
        <taxon>Anaerotruncus</taxon>
    </lineage>
</organism>
<feature type="compositionally biased region" description="Low complexity" evidence="1">
    <location>
        <begin position="28"/>
        <end position="45"/>
    </location>
</feature>
<sequence>MDKLLPFLSVLLVSALLAGCGPGAPAAPAESLASSAPVSSPAGTALTETGLTQEETDQLAAAKEAYEAMSPEEQELARAQERVWCPNFDHLDWETRIDTNLIRYVGAEEFDSWADGRWEAGLCTSIYDLARDFSISYQQLEGLIQENGLEALYPLERVKARFAALGFPEA</sequence>
<feature type="region of interest" description="Disordered" evidence="1">
    <location>
        <begin position="28"/>
        <end position="52"/>
    </location>
</feature>